<organism evidence="5 6">
    <name type="scientific">Aspergillus phoenicis ATCC 13157</name>
    <dbReference type="NCBI Taxonomy" id="1353007"/>
    <lineage>
        <taxon>Eukaryota</taxon>
        <taxon>Fungi</taxon>
        <taxon>Dikarya</taxon>
        <taxon>Ascomycota</taxon>
        <taxon>Pezizomycotina</taxon>
        <taxon>Eurotiomycetes</taxon>
        <taxon>Eurotiomycetidae</taxon>
        <taxon>Eurotiales</taxon>
        <taxon>Aspergillaceae</taxon>
        <taxon>Aspergillus</taxon>
    </lineage>
</organism>
<keyword evidence="2 5" id="KW-0489">Methyltransferase</keyword>
<evidence type="ECO:0000313" key="6">
    <source>
        <dbReference type="Proteomes" id="UP000254937"/>
    </source>
</evidence>
<evidence type="ECO:0000256" key="1">
    <source>
        <dbReference type="ARBA" id="ARBA00008361"/>
    </source>
</evidence>
<dbReference type="InterPro" id="IPR029063">
    <property type="entry name" value="SAM-dependent_MTases_sf"/>
</dbReference>
<evidence type="ECO:0000256" key="2">
    <source>
        <dbReference type="ARBA" id="ARBA00022603"/>
    </source>
</evidence>
<dbReference type="InterPro" id="IPR016584">
    <property type="entry name" value="MeTrfase_VrtF"/>
</dbReference>
<keyword evidence="4" id="KW-0472">Membrane</keyword>
<feature type="region of interest" description="Disordered" evidence="3">
    <location>
        <begin position="1"/>
        <end position="26"/>
    </location>
</feature>
<name>A0A370PFP2_ASPPH</name>
<keyword evidence="4" id="KW-0812">Transmembrane</keyword>
<dbReference type="Gene3D" id="3.40.50.150">
    <property type="entry name" value="Vaccinia Virus protein VP39"/>
    <property type="match status" value="1"/>
</dbReference>
<keyword evidence="5" id="KW-0808">Transferase</keyword>
<dbReference type="Proteomes" id="UP000254937">
    <property type="component" value="Unassembled WGS sequence"/>
</dbReference>
<feature type="transmembrane region" description="Helical" evidence="4">
    <location>
        <begin position="40"/>
        <end position="60"/>
    </location>
</feature>
<feature type="compositionally biased region" description="Low complexity" evidence="3">
    <location>
        <begin position="1"/>
        <end position="15"/>
    </location>
</feature>
<dbReference type="EMBL" id="KZ851856">
    <property type="protein sequence ID" value="RDK41005.1"/>
    <property type="molecule type" value="Genomic_DNA"/>
</dbReference>
<evidence type="ECO:0000256" key="4">
    <source>
        <dbReference type="SAM" id="Phobius"/>
    </source>
</evidence>
<proteinExistence type="inferred from homology"/>
<accession>A0A370PFP2</accession>
<dbReference type="AlphaFoldDB" id="A0A370PFP2"/>
<reference evidence="5 6" key="1">
    <citation type="submission" date="2018-07" db="EMBL/GenBank/DDBJ databases">
        <title>Section-level genome sequencing of Aspergillus section Nigri to investigate inter- and intra-species variation.</title>
        <authorList>
            <consortium name="DOE Joint Genome Institute"/>
            <person name="Vesth T.C."/>
            <person name="Nybo J.L."/>
            <person name="Theobald S."/>
            <person name="Frisvad J.C."/>
            <person name="Larsen T.O."/>
            <person name="Nielsen K.F."/>
            <person name="Hoof J.B."/>
            <person name="Brandl J."/>
            <person name="Salamov A."/>
            <person name="Riley R."/>
            <person name="Gladden J.M."/>
            <person name="Phatale P."/>
            <person name="Nielsen M.T."/>
            <person name="Lyhne E.K."/>
            <person name="Kogle M.E."/>
            <person name="Strasser K."/>
            <person name="McDonnell E."/>
            <person name="Barry K."/>
            <person name="Clum A."/>
            <person name="Chen C."/>
            <person name="Nolan M."/>
            <person name="Sandor L."/>
            <person name="Kuo A."/>
            <person name="Lipzen A."/>
            <person name="Hainaut M."/>
            <person name="Drula E."/>
            <person name="Tsang A."/>
            <person name="Magnuson J.K."/>
            <person name="Henrissat B."/>
            <person name="Wiebenga A."/>
            <person name="Simmons B.A."/>
            <person name="Makela M.R."/>
            <person name="De vries R.P."/>
            <person name="Grigoriev I.V."/>
            <person name="Mortensen U.H."/>
            <person name="Baker S.E."/>
            <person name="Andersen M.R."/>
        </authorList>
    </citation>
    <scope>NUCLEOTIDE SEQUENCE [LARGE SCALE GENOMIC DNA]</scope>
    <source>
        <strain evidence="5 6">ATCC 13157</strain>
    </source>
</reference>
<dbReference type="SUPFAM" id="SSF53335">
    <property type="entry name" value="S-adenosyl-L-methionine-dependent methyltransferases"/>
    <property type="match status" value="1"/>
</dbReference>
<dbReference type="GO" id="GO:0032259">
    <property type="term" value="P:methylation"/>
    <property type="evidence" value="ECO:0007669"/>
    <property type="project" value="UniProtKB-KW"/>
</dbReference>
<sequence length="249" mass="28292">MSSVTLTTTTTTTSTPPKPTPKDEPQEQIYTPWRLFIYDIWVLGIVSTLAWGCRISTYLIPLFRSNVGKKHLDIGAGTGYYLNQARIPSTTQLTIVDNETHALNVALARCKHPVTQTHGIVTDILQPSPFPETYLTNNDQKFDSVSMYYLLHCLPVPMASKCKIFTHLKKYMTEDGVVHGANVLGKGVRKDNWFAKIIRKGCLNHGVFHNEEDNAYEFERALRENFWEVETWVVGSVFVFRAKRPILDA</sequence>
<comment type="similarity">
    <text evidence="1">Belongs to the methyltransferase superfamily.</text>
</comment>
<dbReference type="GO" id="GO:0008168">
    <property type="term" value="F:methyltransferase activity"/>
    <property type="evidence" value="ECO:0007669"/>
    <property type="project" value="UniProtKB-KW"/>
</dbReference>
<gene>
    <name evidence="5" type="ORF">M752DRAFT_30124</name>
</gene>
<evidence type="ECO:0000256" key="3">
    <source>
        <dbReference type="SAM" id="MobiDB-lite"/>
    </source>
</evidence>
<keyword evidence="4" id="KW-1133">Transmembrane helix</keyword>
<dbReference type="PIRSF" id="PIRSF011491">
    <property type="entry name" value="Mtase_YbcY_prd"/>
    <property type="match status" value="1"/>
</dbReference>
<keyword evidence="6" id="KW-1185">Reference proteome</keyword>
<evidence type="ECO:0000313" key="5">
    <source>
        <dbReference type="EMBL" id="RDK41005.1"/>
    </source>
</evidence>
<protein>
    <submittedName>
        <fullName evidence="5">S-adenosyl-L-methionine dependent methyltransferase</fullName>
    </submittedName>
</protein>